<dbReference type="InterPro" id="IPR027417">
    <property type="entry name" value="P-loop_NTPase"/>
</dbReference>
<protein>
    <submittedName>
        <fullName evidence="5">ABC transporter, ATP-binding protein</fullName>
    </submittedName>
</protein>
<dbReference type="AlphaFoldDB" id="B1HNH6"/>
<dbReference type="SMART" id="SM00382">
    <property type="entry name" value="AAA"/>
    <property type="match status" value="2"/>
</dbReference>
<dbReference type="InterPro" id="IPR017871">
    <property type="entry name" value="ABC_transporter-like_CS"/>
</dbReference>
<evidence type="ECO:0000259" key="4">
    <source>
        <dbReference type="PROSITE" id="PS50893"/>
    </source>
</evidence>
<feature type="compositionally biased region" description="Polar residues" evidence="3">
    <location>
        <begin position="256"/>
        <end position="273"/>
    </location>
</feature>
<dbReference type="SUPFAM" id="SSF52540">
    <property type="entry name" value="P-loop containing nucleoside triphosphate hydrolases"/>
    <property type="match status" value="2"/>
</dbReference>
<dbReference type="PANTHER" id="PTHR42855:SF2">
    <property type="entry name" value="DRUG RESISTANCE ABC TRANSPORTER,ATP-BINDING PROTEIN"/>
    <property type="match status" value="1"/>
</dbReference>
<gene>
    <name evidence="5" type="ordered locus">Bsph_2957</name>
</gene>
<dbReference type="PROSITE" id="PS50893">
    <property type="entry name" value="ABC_TRANSPORTER_2"/>
    <property type="match status" value="2"/>
</dbReference>
<dbReference type="GO" id="GO:0016887">
    <property type="term" value="F:ATP hydrolysis activity"/>
    <property type="evidence" value="ECO:0007669"/>
    <property type="project" value="InterPro"/>
</dbReference>
<dbReference type="Gene3D" id="3.40.50.300">
    <property type="entry name" value="P-loop containing nucleotide triphosphate hydrolases"/>
    <property type="match status" value="2"/>
</dbReference>
<dbReference type="PANTHER" id="PTHR42855">
    <property type="entry name" value="ABC TRANSPORTER ATP-BINDING SUBUNIT"/>
    <property type="match status" value="1"/>
</dbReference>
<evidence type="ECO:0000256" key="3">
    <source>
        <dbReference type="SAM" id="MobiDB-lite"/>
    </source>
</evidence>
<sequence>MDMPTLYIRKKNVLLYKGGIIMSMIQVQNLTFSYPGSFDPIFEGVNFQLDTDWKLGFIGRNGRGKTTFFHLLLGHYEYSGKINASVDFTYFPYPVADRNKFTYEIFEEICPQAEDWEYLREISYLHVDAEVMYRPFNTLSNGEQTKVLLAALFLTEGQFLLIDEPTNHLDTDARKMVANYLKKKKGFILISHDRTFLDGCVDHILSINRANIDVQSGNYSSWKLNFDRQQEHEEATNHRLQKDIERLKHSSKRSAGWSNQVEASKNGTTNSGSKLDKGFVGHKAAKMMKRSKHIESRQQKAIDEKSKLLKNVEKTESLKLEPLTFQSKQLMTLTDVSVRYDDQMINQPLSFKVEQGDRIVLDGKNGSGKSSILKLILGNDIQHTGNIHVGSGLIISYVQQDTSHLKGSLSDFIEDNGIDETLFKSILRKMDFDRIQFEKDIAHYSGGQKKKLLIAKSLCEKAHLYIWDEPLNFIDIYSRLQIEELIQSFNPTMVFVEHDQAFQQTVATKIISM</sequence>
<dbReference type="EnsemblBacteria" id="ACA40486">
    <property type="protein sequence ID" value="ACA40486"/>
    <property type="gene ID" value="Bsph_2957"/>
</dbReference>
<name>B1HNH6_LYSSC</name>
<dbReference type="Proteomes" id="UP000002164">
    <property type="component" value="Chromosome"/>
</dbReference>
<evidence type="ECO:0000256" key="2">
    <source>
        <dbReference type="ARBA" id="ARBA00022840"/>
    </source>
</evidence>
<dbReference type="EMBL" id="CP000817">
    <property type="protein sequence ID" value="ACA40486.1"/>
    <property type="molecule type" value="Genomic_DNA"/>
</dbReference>
<dbReference type="FunFam" id="3.40.50.300:FF:001616">
    <property type="entry name" value="Lsa family ABC-F type ribosomal protection protein"/>
    <property type="match status" value="1"/>
</dbReference>
<feature type="region of interest" description="Disordered" evidence="3">
    <location>
        <begin position="248"/>
        <end position="277"/>
    </location>
</feature>
<feature type="domain" description="ABC transporter" evidence="4">
    <location>
        <begin position="331"/>
        <end position="513"/>
    </location>
</feature>
<dbReference type="InterPro" id="IPR003439">
    <property type="entry name" value="ABC_transporter-like_ATP-bd"/>
</dbReference>
<dbReference type="InterPro" id="IPR051309">
    <property type="entry name" value="ABCF_ATPase"/>
</dbReference>
<evidence type="ECO:0000313" key="5">
    <source>
        <dbReference type="EMBL" id="ACA40486.1"/>
    </source>
</evidence>
<feature type="domain" description="ABC transporter" evidence="4">
    <location>
        <begin position="25"/>
        <end position="234"/>
    </location>
</feature>
<proteinExistence type="predicted"/>
<keyword evidence="1" id="KW-0547">Nucleotide-binding</keyword>
<keyword evidence="2 5" id="KW-0067">ATP-binding</keyword>
<dbReference type="Pfam" id="PF00005">
    <property type="entry name" value="ABC_tran"/>
    <property type="match status" value="2"/>
</dbReference>
<dbReference type="PROSITE" id="PS00211">
    <property type="entry name" value="ABC_TRANSPORTER_1"/>
    <property type="match status" value="1"/>
</dbReference>
<reference evidence="5 6" key="1">
    <citation type="journal article" date="2008" name="J. Bacteriol.">
        <title>Complete genome sequence of the mosquitocidal bacterium Bacillus sphaericus C3-41 and comparison with those of closely related Bacillus species.</title>
        <authorList>
            <person name="Hu X."/>
            <person name="Fan W."/>
            <person name="Han B."/>
            <person name="Liu H."/>
            <person name="Zheng D."/>
            <person name="Li Q."/>
            <person name="Dong W."/>
            <person name="Yan J."/>
            <person name="Gao M."/>
            <person name="Berry C."/>
            <person name="Yuan Z."/>
        </authorList>
    </citation>
    <scope>NUCLEOTIDE SEQUENCE [LARGE SCALE GENOMIC DNA]</scope>
    <source>
        <strain evidence="5 6">C3-41</strain>
    </source>
</reference>
<dbReference type="NCBIfam" id="NF000355">
    <property type="entry name" value="ribo_prot_ABC_F"/>
    <property type="match status" value="1"/>
</dbReference>
<accession>B1HNH6</accession>
<dbReference type="NCBIfam" id="NF000167">
    <property type="entry name" value="ABCF_Lsa_all"/>
    <property type="match status" value="1"/>
</dbReference>
<dbReference type="CDD" id="cd03221">
    <property type="entry name" value="ABCF_EF-3"/>
    <property type="match status" value="2"/>
</dbReference>
<evidence type="ECO:0000313" key="6">
    <source>
        <dbReference type="Proteomes" id="UP000002164"/>
    </source>
</evidence>
<organism evidence="5 6">
    <name type="scientific">Lysinibacillus sphaericus (strain C3-41)</name>
    <dbReference type="NCBI Taxonomy" id="444177"/>
    <lineage>
        <taxon>Bacteria</taxon>
        <taxon>Bacillati</taxon>
        <taxon>Bacillota</taxon>
        <taxon>Bacilli</taxon>
        <taxon>Bacillales</taxon>
        <taxon>Bacillaceae</taxon>
        <taxon>Lysinibacillus</taxon>
    </lineage>
</organism>
<dbReference type="GO" id="GO:0005524">
    <property type="term" value="F:ATP binding"/>
    <property type="evidence" value="ECO:0007669"/>
    <property type="project" value="UniProtKB-KW"/>
</dbReference>
<dbReference type="InterPro" id="IPR003593">
    <property type="entry name" value="AAA+_ATPase"/>
</dbReference>
<dbReference type="HOGENOM" id="CLU_000604_36_3_9"/>
<dbReference type="KEGG" id="lsp:Bsph_2957"/>
<evidence type="ECO:0000256" key="1">
    <source>
        <dbReference type="ARBA" id="ARBA00022741"/>
    </source>
</evidence>